<dbReference type="InterPro" id="IPR028082">
    <property type="entry name" value="Peripla_BP_I"/>
</dbReference>
<sequence>MRITMKEIAKEAGVSVTTVSHVINGSKKITEETYNRVMDIVNKYNYVPNYSAKNLRNNTTKTAGLIVPSFPDSFVTQYINAISLRAKEMNYNLLFVNTNEDVDYEESTLKLFSSQMVDGIILSPAASYSKPFPYDIHSIMKNLPVVLISRYHDALSDTPMVCQDDYQAGFDGAKHFLSHGHKKMVVVYAMDDIGPTFNRIKGFKAALEQEGLTLDPEQIIDGEATVQGAEKAVKKLINNQPDITAMFLLNDSMTIGAISALKDMNVSIPNDMAIIGFGDFPSASIISRPITTISASAETMGRTAFDMLLNKINNPDYINKVIVPTYLIKRKSCGC</sequence>
<evidence type="ECO:0000259" key="4">
    <source>
        <dbReference type="PROSITE" id="PS50932"/>
    </source>
</evidence>
<gene>
    <name evidence="6" type="ORF">OSO01_04140</name>
</gene>
<dbReference type="SUPFAM" id="SSF47413">
    <property type="entry name" value="lambda repressor-like DNA-binding domains"/>
    <property type="match status" value="1"/>
</dbReference>
<keyword evidence="3" id="KW-0804">Transcription</keyword>
<dbReference type="Pfam" id="PF00356">
    <property type="entry name" value="LacI"/>
    <property type="match status" value="1"/>
</dbReference>
<keyword evidence="7" id="KW-1185">Reference proteome</keyword>
<dbReference type="PANTHER" id="PTHR30146">
    <property type="entry name" value="LACI-RELATED TRANSCRIPTIONAL REPRESSOR"/>
    <property type="match status" value="1"/>
</dbReference>
<dbReference type="AlphaFoldDB" id="A0A511ZE04"/>
<dbReference type="InterPro" id="IPR001761">
    <property type="entry name" value="Peripla_BP/Lac1_sug-bd_dom"/>
</dbReference>
<dbReference type="PANTHER" id="PTHR30146:SF109">
    <property type="entry name" value="HTH-TYPE TRANSCRIPTIONAL REGULATOR GALS"/>
    <property type="match status" value="1"/>
</dbReference>
<feature type="domain" description="HTH lacI-type" evidence="4">
    <location>
        <begin position="3"/>
        <end position="57"/>
    </location>
</feature>
<evidence type="ECO:0000256" key="1">
    <source>
        <dbReference type="ARBA" id="ARBA00023015"/>
    </source>
</evidence>
<evidence type="ECO:0000259" key="5">
    <source>
        <dbReference type="PROSITE" id="PS50943"/>
    </source>
</evidence>
<dbReference type="SMART" id="SM00354">
    <property type="entry name" value="HTH_LACI"/>
    <property type="match status" value="1"/>
</dbReference>
<dbReference type="EMBL" id="BJYM01000002">
    <property type="protein sequence ID" value="GEN85675.1"/>
    <property type="molecule type" value="Genomic_DNA"/>
</dbReference>
<dbReference type="GO" id="GO:0003700">
    <property type="term" value="F:DNA-binding transcription factor activity"/>
    <property type="evidence" value="ECO:0007669"/>
    <property type="project" value="TreeGrafter"/>
</dbReference>
<dbReference type="Gene3D" id="3.40.50.2300">
    <property type="match status" value="2"/>
</dbReference>
<accession>A0A511ZE04</accession>
<dbReference type="Gene3D" id="1.10.260.40">
    <property type="entry name" value="lambda repressor-like DNA-binding domains"/>
    <property type="match status" value="1"/>
</dbReference>
<dbReference type="Proteomes" id="UP000321558">
    <property type="component" value="Unassembled WGS sequence"/>
</dbReference>
<dbReference type="PROSITE" id="PS00356">
    <property type="entry name" value="HTH_LACI_1"/>
    <property type="match status" value="1"/>
</dbReference>
<dbReference type="CDD" id="cd01392">
    <property type="entry name" value="HTH_LacI"/>
    <property type="match status" value="1"/>
</dbReference>
<evidence type="ECO:0000256" key="3">
    <source>
        <dbReference type="ARBA" id="ARBA00023163"/>
    </source>
</evidence>
<organism evidence="6 7">
    <name type="scientific">Oceanobacillus sojae</name>
    <dbReference type="NCBI Taxonomy" id="582851"/>
    <lineage>
        <taxon>Bacteria</taxon>
        <taxon>Bacillati</taxon>
        <taxon>Bacillota</taxon>
        <taxon>Bacilli</taxon>
        <taxon>Bacillales</taxon>
        <taxon>Bacillaceae</taxon>
        <taxon>Oceanobacillus</taxon>
    </lineage>
</organism>
<dbReference type="Pfam" id="PF00532">
    <property type="entry name" value="Peripla_BP_1"/>
    <property type="match status" value="1"/>
</dbReference>
<comment type="caution">
    <text evidence="6">The sequence shown here is derived from an EMBL/GenBank/DDBJ whole genome shotgun (WGS) entry which is preliminary data.</text>
</comment>
<dbReference type="PRINTS" id="PR00036">
    <property type="entry name" value="HTHLACI"/>
</dbReference>
<keyword evidence="2" id="KW-0238">DNA-binding</keyword>
<keyword evidence="1" id="KW-0805">Transcription regulation</keyword>
<dbReference type="InterPro" id="IPR001387">
    <property type="entry name" value="Cro/C1-type_HTH"/>
</dbReference>
<dbReference type="SUPFAM" id="SSF53822">
    <property type="entry name" value="Periplasmic binding protein-like I"/>
    <property type="match status" value="1"/>
</dbReference>
<dbReference type="PROSITE" id="PS50932">
    <property type="entry name" value="HTH_LACI_2"/>
    <property type="match status" value="1"/>
</dbReference>
<feature type="domain" description="HTH cro/C1-type" evidence="5">
    <location>
        <begin position="3"/>
        <end position="47"/>
    </location>
</feature>
<protein>
    <submittedName>
        <fullName evidence="6">LacI family transcriptional regulator</fullName>
    </submittedName>
</protein>
<dbReference type="RefSeq" id="WP_147208143.1">
    <property type="nucleotide sequence ID" value="NZ_BJYM01000002.1"/>
</dbReference>
<dbReference type="STRING" id="582851.GCA_900162665_02639"/>
<dbReference type="CDD" id="cd06267">
    <property type="entry name" value="PBP1_LacI_sugar_binding-like"/>
    <property type="match status" value="1"/>
</dbReference>
<reference evidence="6 7" key="1">
    <citation type="submission" date="2019-07" db="EMBL/GenBank/DDBJ databases">
        <title>Whole genome shotgun sequence of Oceanobacillus sojae NBRC 105379.</title>
        <authorList>
            <person name="Hosoyama A."/>
            <person name="Uohara A."/>
            <person name="Ohji S."/>
            <person name="Ichikawa N."/>
        </authorList>
    </citation>
    <scope>NUCLEOTIDE SEQUENCE [LARGE SCALE GENOMIC DNA]</scope>
    <source>
        <strain evidence="6 7">NBRC 105379</strain>
    </source>
</reference>
<evidence type="ECO:0000256" key="2">
    <source>
        <dbReference type="ARBA" id="ARBA00023125"/>
    </source>
</evidence>
<dbReference type="PROSITE" id="PS50943">
    <property type="entry name" value="HTH_CROC1"/>
    <property type="match status" value="1"/>
</dbReference>
<dbReference type="InterPro" id="IPR010982">
    <property type="entry name" value="Lambda_DNA-bd_dom_sf"/>
</dbReference>
<evidence type="ECO:0000313" key="7">
    <source>
        <dbReference type="Proteomes" id="UP000321558"/>
    </source>
</evidence>
<dbReference type="InterPro" id="IPR000843">
    <property type="entry name" value="HTH_LacI"/>
</dbReference>
<evidence type="ECO:0000313" key="6">
    <source>
        <dbReference type="EMBL" id="GEN85675.1"/>
    </source>
</evidence>
<name>A0A511ZE04_9BACI</name>
<dbReference type="GO" id="GO:0000976">
    <property type="term" value="F:transcription cis-regulatory region binding"/>
    <property type="evidence" value="ECO:0007669"/>
    <property type="project" value="TreeGrafter"/>
</dbReference>
<dbReference type="OrthoDB" id="9796186at2"/>
<proteinExistence type="predicted"/>